<organism evidence="5 6">
    <name type="scientific">Pseudocohnilembus persalinus</name>
    <name type="common">Ciliate</name>
    <dbReference type="NCBI Taxonomy" id="266149"/>
    <lineage>
        <taxon>Eukaryota</taxon>
        <taxon>Sar</taxon>
        <taxon>Alveolata</taxon>
        <taxon>Ciliophora</taxon>
        <taxon>Intramacronucleata</taxon>
        <taxon>Oligohymenophorea</taxon>
        <taxon>Scuticociliatia</taxon>
        <taxon>Philasterida</taxon>
        <taxon>Pseudocohnilembidae</taxon>
        <taxon>Pseudocohnilembus</taxon>
    </lineage>
</organism>
<evidence type="ECO:0000256" key="2">
    <source>
        <dbReference type="ARBA" id="ARBA00023134"/>
    </source>
</evidence>
<dbReference type="SMART" id="SM00178">
    <property type="entry name" value="SAR"/>
    <property type="match status" value="1"/>
</dbReference>
<dbReference type="SUPFAM" id="SSF52540">
    <property type="entry name" value="P-loop containing nucleoside triphosphate hydrolases"/>
    <property type="match status" value="1"/>
</dbReference>
<dbReference type="GO" id="GO:0006886">
    <property type="term" value="P:intracellular protein transport"/>
    <property type="evidence" value="ECO:0007669"/>
    <property type="project" value="TreeGrafter"/>
</dbReference>
<keyword evidence="1 3" id="KW-0547">Nucleotide-binding</keyword>
<feature type="binding site" evidence="4">
    <location>
        <position position="22"/>
    </location>
    <ligand>
        <name>Mg(2+)</name>
        <dbReference type="ChEBI" id="CHEBI:18420"/>
    </ligand>
</feature>
<dbReference type="SMART" id="SM00177">
    <property type="entry name" value="ARF"/>
    <property type="match status" value="1"/>
</dbReference>
<dbReference type="OrthoDB" id="2011769at2759"/>
<keyword evidence="4" id="KW-0460">Magnesium</keyword>
<dbReference type="GO" id="GO:0043001">
    <property type="term" value="P:Golgi to plasma membrane protein transport"/>
    <property type="evidence" value="ECO:0007669"/>
    <property type="project" value="TreeGrafter"/>
</dbReference>
<dbReference type="InParanoid" id="A0A0V0QZS7"/>
<dbReference type="InterPro" id="IPR027417">
    <property type="entry name" value="P-loop_NTPase"/>
</dbReference>
<gene>
    <name evidence="5" type="ORF">PPERSA_03230</name>
</gene>
<dbReference type="GO" id="GO:0046872">
    <property type="term" value="F:metal ion binding"/>
    <property type="evidence" value="ECO:0007669"/>
    <property type="project" value="UniProtKB-KW"/>
</dbReference>
<evidence type="ECO:0000256" key="1">
    <source>
        <dbReference type="ARBA" id="ARBA00022741"/>
    </source>
</evidence>
<feature type="binding site" evidence="3">
    <location>
        <begin position="121"/>
        <end position="124"/>
    </location>
    <ligand>
        <name>GTP</name>
        <dbReference type="ChEBI" id="CHEBI:37565"/>
    </ligand>
</feature>
<name>A0A0V0QZS7_PSEPJ</name>
<dbReference type="InterPro" id="IPR024156">
    <property type="entry name" value="Small_GTPase_ARF"/>
</dbReference>
<dbReference type="AlphaFoldDB" id="A0A0V0QZS7"/>
<dbReference type="PROSITE" id="PS51417">
    <property type="entry name" value="ARF"/>
    <property type="match status" value="1"/>
</dbReference>
<keyword evidence="6" id="KW-1185">Reference proteome</keyword>
<evidence type="ECO:0000313" key="6">
    <source>
        <dbReference type="Proteomes" id="UP000054937"/>
    </source>
</evidence>
<dbReference type="GO" id="GO:0034067">
    <property type="term" value="P:protein localization to Golgi apparatus"/>
    <property type="evidence" value="ECO:0007669"/>
    <property type="project" value="TreeGrafter"/>
</dbReference>
<dbReference type="PANTHER" id="PTHR45909:SF1">
    <property type="entry name" value="ADP-RIBOSYLATION FACTOR-RELATED PROTEIN 1"/>
    <property type="match status" value="1"/>
</dbReference>
<dbReference type="OMA" id="MIRQHAN"/>
<comment type="caution">
    <text evidence="5">The sequence shown here is derived from an EMBL/GenBank/DDBJ whole genome shotgun (WGS) entry which is preliminary data.</text>
</comment>
<accession>A0A0V0QZS7</accession>
<dbReference type="InterPro" id="IPR006689">
    <property type="entry name" value="Small_GTPase_ARF/SAR"/>
</dbReference>
<evidence type="ECO:0000313" key="5">
    <source>
        <dbReference type="EMBL" id="KRX07397.1"/>
    </source>
</evidence>
<dbReference type="PRINTS" id="PR00328">
    <property type="entry name" value="SAR1GTPBP"/>
</dbReference>
<proteinExistence type="predicted"/>
<dbReference type="Pfam" id="PF00025">
    <property type="entry name" value="Arf"/>
    <property type="match status" value="1"/>
</dbReference>
<sequence>MVDTSKVAMSLLFVGLDGSGKTTLLRTLSKNLSHEILPTAGLEIHYISMDNFTAPVLVYDCSGQGRHRENWKTFHEYVDGIGFVIDLDDDDRLQFVKRALEDTIKDEQVQKKQLPIYLFLNKSDLLNRMEYQTVKQYLDFDNLKKKSKGAISWKEVSAFNFNEKELQECFQWLKDNRLNNKKFI</sequence>
<keyword evidence="5" id="KW-0378">Hydrolase</keyword>
<protein>
    <submittedName>
        <fullName evidence="5">p-loop containing nucleoside triphosphate hydrolase</fullName>
    </submittedName>
</protein>
<keyword evidence="4" id="KW-0479">Metal-binding</keyword>
<dbReference type="Gene3D" id="3.40.50.300">
    <property type="entry name" value="P-loop containing nucleotide triphosphate hydrolases"/>
    <property type="match status" value="1"/>
</dbReference>
<dbReference type="GO" id="GO:0003924">
    <property type="term" value="F:GTPase activity"/>
    <property type="evidence" value="ECO:0007669"/>
    <property type="project" value="InterPro"/>
</dbReference>
<reference evidence="5 6" key="1">
    <citation type="journal article" date="2015" name="Sci. Rep.">
        <title>Genome of the facultative scuticociliatosis pathogen Pseudocohnilembus persalinus provides insight into its virulence through horizontal gene transfer.</title>
        <authorList>
            <person name="Xiong J."/>
            <person name="Wang G."/>
            <person name="Cheng J."/>
            <person name="Tian M."/>
            <person name="Pan X."/>
            <person name="Warren A."/>
            <person name="Jiang C."/>
            <person name="Yuan D."/>
            <person name="Miao W."/>
        </authorList>
    </citation>
    <scope>NUCLEOTIDE SEQUENCE [LARGE SCALE GENOMIC DNA]</scope>
    <source>
        <strain evidence="5">36N120E</strain>
    </source>
</reference>
<feature type="binding site" evidence="4">
    <location>
        <position position="39"/>
    </location>
    <ligand>
        <name>Mg(2+)</name>
        <dbReference type="ChEBI" id="CHEBI:18420"/>
    </ligand>
</feature>
<dbReference type="EMBL" id="LDAU01000083">
    <property type="protein sequence ID" value="KRX07397.1"/>
    <property type="molecule type" value="Genomic_DNA"/>
</dbReference>
<feature type="binding site" evidence="3">
    <location>
        <begin position="15"/>
        <end position="22"/>
    </location>
    <ligand>
        <name>GTP</name>
        <dbReference type="ChEBI" id="CHEBI:37565"/>
    </ligand>
</feature>
<evidence type="ECO:0000256" key="4">
    <source>
        <dbReference type="PIRSR" id="PIRSR606689-2"/>
    </source>
</evidence>
<dbReference type="PANTHER" id="PTHR45909">
    <property type="entry name" value="ADP-RIBOSYLATION FACTOR-RELATED PROTEIN 1"/>
    <property type="match status" value="1"/>
</dbReference>
<evidence type="ECO:0000256" key="3">
    <source>
        <dbReference type="PIRSR" id="PIRSR606689-1"/>
    </source>
</evidence>
<dbReference type="GO" id="GO:0005525">
    <property type="term" value="F:GTP binding"/>
    <property type="evidence" value="ECO:0007669"/>
    <property type="project" value="UniProtKB-KW"/>
</dbReference>
<feature type="binding site" evidence="3">
    <location>
        <position position="63"/>
    </location>
    <ligand>
        <name>GTP</name>
        <dbReference type="ChEBI" id="CHEBI:37565"/>
    </ligand>
</feature>
<dbReference type="GO" id="GO:0005794">
    <property type="term" value="C:Golgi apparatus"/>
    <property type="evidence" value="ECO:0007669"/>
    <property type="project" value="TreeGrafter"/>
</dbReference>
<keyword evidence="2 3" id="KW-0342">GTP-binding</keyword>
<dbReference type="Proteomes" id="UP000054937">
    <property type="component" value="Unassembled WGS sequence"/>
</dbReference>